<dbReference type="InterPro" id="IPR036133">
    <property type="entry name" value="EB1_C_sf"/>
</dbReference>
<evidence type="ECO:0000256" key="4">
    <source>
        <dbReference type="ARBA" id="ARBA00022618"/>
    </source>
</evidence>
<evidence type="ECO:0000256" key="5">
    <source>
        <dbReference type="ARBA" id="ARBA00022701"/>
    </source>
</evidence>
<dbReference type="Gene3D" id="1.10.418.10">
    <property type="entry name" value="Calponin-like domain"/>
    <property type="match status" value="1"/>
</dbReference>
<feature type="domain" description="EB1 C-terminal" evidence="12">
    <location>
        <begin position="157"/>
        <end position="231"/>
    </location>
</feature>
<evidence type="ECO:0000256" key="10">
    <source>
        <dbReference type="SAM" id="MobiDB-lite"/>
    </source>
</evidence>
<evidence type="ECO:0000256" key="9">
    <source>
        <dbReference type="PROSITE-ProRule" id="PRU00576"/>
    </source>
</evidence>
<keyword evidence="3" id="KW-0963">Cytoplasm</keyword>
<evidence type="ECO:0000259" key="11">
    <source>
        <dbReference type="PROSITE" id="PS50021"/>
    </source>
</evidence>
<dbReference type="FunFam" id="1.10.418.10:FF:000028">
    <property type="entry name" value="RP/EB family microtubule-associated protein"/>
    <property type="match status" value="1"/>
</dbReference>
<dbReference type="Gene3D" id="1.20.5.1430">
    <property type="match status" value="1"/>
</dbReference>
<evidence type="ECO:0000256" key="2">
    <source>
        <dbReference type="ARBA" id="ARBA00010729"/>
    </source>
</evidence>
<keyword evidence="8" id="KW-0131">Cell cycle</keyword>
<organism evidence="13 14">
    <name type="scientific">Dimargaris cristalligena</name>
    <dbReference type="NCBI Taxonomy" id="215637"/>
    <lineage>
        <taxon>Eukaryota</taxon>
        <taxon>Fungi</taxon>
        <taxon>Fungi incertae sedis</taxon>
        <taxon>Zoopagomycota</taxon>
        <taxon>Kickxellomycotina</taxon>
        <taxon>Dimargaritomycetes</taxon>
        <taxon>Dimargaritales</taxon>
        <taxon>Dimargaritaceae</taxon>
        <taxon>Dimargaris</taxon>
    </lineage>
</organism>
<comment type="similarity">
    <text evidence="2">Belongs to the MAPRE family.</text>
</comment>
<dbReference type="SUPFAM" id="SSF140612">
    <property type="entry name" value="EB1 dimerisation domain-like"/>
    <property type="match status" value="1"/>
</dbReference>
<proteinExistence type="inferred from homology"/>
<dbReference type="Proteomes" id="UP000268162">
    <property type="component" value="Unassembled WGS sequence"/>
</dbReference>
<evidence type="ECO:0000256" key="7">
    <source>
        <dbReference type="ARBA" id="ARBA00023212"/>
    </source>
</evidence>
<dbReference type="GO" id="GO:0035371">
    <property type="term" value="C:microtubule plus-end"/>
    <property type="evidence" value="ECO:0007669"/>
    <property type="project" value="UniProtKB-ARBA"/>
</dbReference>
<dbReference type="InterPro" id="IPR004953">
    <property type="entry name" value="EB1_C"/>
</dbReference>
<accession>A0A4P9ZP28</accession>
<dbReference type="SUPFAM" id="SSF47576">
    <property type="entry name" value="Calponin-homology domain, CH-domain"/>
    <property type="match status" value="1"/>
</dbReference>
<protein>
    <submittedName>
        <fullName evidence="13">EB1 domain-containing protein</fullName>
    </submittedName>
</protein>
<dbReference type="PROSITE" id="PS51230">
    <property type="entry name" value="EB1_C"/>
    <property type="match status" value="1"/>
</dbReference>
<dbReference type="GO" id="GO:0051010">
    <property type="term" value="F:microtubule plus-end binding"/>
    <property type="evidence" value="ECO:0007669"/>
    <property type="project" value="UniProtKB-ARBA"/>
</dbReference>
<dbReference type="GO" id="GO:0051301">
    <property type="term" value="P:cell division"/>
    <property type="evidence" value="ECO:0007669"/>
    <property type="project" value="UniProtKB-KW"/>
</dbReference>
<evidence type="ECO:0000313" key="14">
    <source>
        <dbReference type="Proteomes" id="UP000268162"/>
    </source>
</evidence>
<dbReference type="InterPro" id="IPR001715">
    <property type="entry name" value="CH_dom"/>
</dbReference>
<feature type="region of interest" description="Disordered" evidence="10">
    <location>
        <begin position="125"/>
        <end position="159"/>
    </location>
</feature>
<keyword evidence="7" id="KW-0206">Cytoskeleton</keyword>
<keyword evidence="14" id="KW-1185">Reference proteome</keyword>
<dbReference type="Pfam" id="PF00307">
    <property type="entry name" value="CH"/>
    <property type="match status" value="1"/>
</dbReference>
<dbReference type="InterPro" id="IPR036872">
    <property type="entry name" value="CH_dom_sf"/>
</dbReference>
<dbReference type="STRING" id="215637.A0A4P9ZP28"/>
<dbReference type="GO" id="GO:0035372">
    <property type="term" value="P:protein localization to microtubule"/>
    <property type="evidence" value="ECO:0007669"/>
    <property type="project" value="UniProtKB-ARBA"/>
</dbReference>
<keyword evidence="4" id="KW-0132">Cell division</keyword>
<name>A0A4P9ZP28_9FUNG</name>
<dbReference type="InterPro" id="IPR027328">
    <property type="entry name" value="MAPRE"/>
</dbReference>
<evidence type="ECO:0000256" key="8">
    <source>
        <dbReference type="ARBA" id="ARBA00023306"/>
    </source>
</evidence>
<reference evidence="14" key="1">
    <citation type="journal article" date="2018" name="Nat. Microbiol.">
        <title>Leveraging single-cell genomics to expand the fungal tree of life.</title>
        <authorList>
            <person name="Ahrendt S.R."/>
            <person name="Quandt C.A."/>
            <person name="Ciobanu D."/>
            <person name="Clum A."/>
            <person name="Salamov A."/>
            <person name="Andreopoulos B."/>
            <person name="Cheng J.F."/>
            <person name="Woyke T."/>
            <person name="Pelin A."/>
            <person name="Henrissat B."/>
            <person name="Reynolds N.K."/>
            <person name="Benny G.L."/>
            <person name="Smith M.E."/>
            <person name="James T.Y."/>
            <person name="Grigoriev I.V."/>
        </authorList>
    </citation>
    <scope>NUCLEOTIDE SEQUENCE [LARGE SCALE GENOMIC DNA]</scope>
    <source>
        <strain evidence="14">RSA 468</strain>
    </source>
</reference>
<evidence type="ECO:0000256" key="3">
    <source>
        <dbReference type="ARBA" id="ARBA00022490"/>
    </source>
</evidence>
<dbReference type="GO" id="GO:0072686">
    <property type="term" value="C:mitotic spindle"/>
    <property type="evidence" value="ECO:0007669"/>
    <property type="project" value="UniProtKB-ARBA"/>
</dbReference>
<evidence type="ECO:0000256" key="1">
    <source>
        <dbReference type="ARBA" id="ARBA00004245"/>
    </source>
</evidence>
<sequence length="258" mass="29406">MAESRQELLGWVNQMLQLNFTKIEQLGSGAAYCQVMDSIYGNIPLSKVKFNSKGDYESIQNYKILQNCFNANKIDKVIPVERLMKNRFQDNFEFLQWLRRFWEQYCPGGNYDAVNRRRGQVVEVPGAERAPSRTTRGVPAGRAPSATGSAGSRGGMADPKTATLIQDLNKQITELKVNIDGVEKERDFYFNKLRSVEIYLQQLEGEFTENETVLVREIQAILYSTEDGFEPDTAEDQELSLINDQMHHVGVVDDDETF</sequence>
<dbReference type="PROSITE" id="PS50021">
    <property type="entry name" value="CH"/>
    <property type="match status" value="1"/>
</dbReference>
<dbReference type="PANTHER" id="PTHR10623">
    <property type="entry name" value="MICROTUBULE-ASSOCIATED PROTEIN RP/EB FAMILY MEMBER"/>
    <property type="match status" value="1"/>
</dbReference>
<keyword evidence="5 9" id="KW-0493">Microtubule</keyword>
<dbReference type="AlphaFoldDB" id="A0A4P9ZP28"/>
<gene>
    <name evidence="13" type="ORF">BJ085DRAFT_19993</name>
</gene>
<feature type="domain" description="Calponin-homology (CH)" evidence="11">
    <location>
        <begin position="2"/>
        <end position="103"/>
    </location>
</feature>
<evidence type="ECO:0000256" key="6">
    <source>
        <dbReference type="ARBA" id="ARBA00022776"/>
    </source>
</evidence>
<evidence type="ECO:0000259" key="12">
    <source>
        <dbReference type="PROSITE" id="PS51230"/>
    </source>
</evidence>
<keyword evidence="6" id="KW-0498">Mitosis</keyword>
<dbReference type="Pfam" id="PF03271">
    <property type="entry name" value="EB1"/>
    <property type="match status" value="1"/>
</dbReference>
<dbReference type="GO" id="GO:0030473">
    <property type="term" value="P:nuclear migration along microtubule"/>
    <property type="evidence" value="ECO:0007669"/>
    <property type="project" value="UniProtKB-ARBA"/>
</dbReference>
<evidence type="ECO:0000313" key="13">
    <source>
        <dbReference type="EMBL" id="RKP34938.1"/>
    </source>
</evidence>
<dbReference type="EMBL" id="ML003017">
    <property type="protein sequence ID" value="RKP34938.1"/>
    <property type="molecule type" value="Genomic_DNA"/>
</dbReference>
<comment type="subcellular location">
    <subcellularLocation>
        <location evidence="1">Cytoplasm</location>
        <location evidence="1">Cytoskeleton</location>
    </subcellularLocation>
</comment>